<evidence type="ECO:0000256" key="1">
    <source>
        <dbReference type="ARBA" id="ARBA00004370"/>
    </source>
</evidence>
<organism evidence="8 9">
    <name type="scientific">Pedobacter lusitanus</name>
    <dbReference type="NCBI Taxonomy" id="1503925"/>
    <lineage>
        <taxon>Bacteria</taxon>
        <taxon>Pseudomonadati</taxon>
        <taxon>Bacteroidota</taxon>
        <taxon>Sphingobacteriia</taxon>
        <taxon>Sphingobacteriales</taxon>
        <taxon>Sphingobacteriaceae</taxon>
        <taxon>Pedobacter</taxon>
    </lineage>
</organism>
<dbReference type="Gene3D" id="3.60.21.10">
    <property type="match status" value="1"/>
</dbReference>
<dbReference type="AlphaFoldDB" id="A0A0D0F8Y3"/>
<dbReference type="InterPro" id="IPR051558">
    <property type="entry name" value="Metallophosphoesterase_PAP"/>
</dbReference>
<name>A0A0D0F8Y3_9SPHI</name>
<dbReference type="Pfam" id="PF00149">
    <property type="entry name" value="Metallophos"/>
    <property type="match status" value="1"/>
</dbReference>
<dbReference type="InterPro" id="IPR000184">
    <property type="entry name" value="Bac_surfAg_D15"/>
</dbReference>
<dbReference type="Proteomes" id="UP000032049">
    <property type="component" value="Unassembled WGS sequence"/>
</dbReference>
<evidence type="ECO:0000256" key="2">
    <source>
        <dbReference type="ARBA" id="ARBA00022729"/>
    </source>
</evidence>
<dbReference type="Pfam" id="PF01103">
    <property type="entry name" value="Omp85"/>
    <property type="match status" value="1"/>
</dbReference>
<keyword evidence="4" id="KW-0472">Membrane</keyword>
<feature type="chain" id="PRO_5002221823" evidence="5">
    <location>
        <begin position="20"/>
        <end position="1202"/>
    </location>
</feature>
<evidence type="ECO:0000259" key="7">
    <source>
        <dbReference type="Pfam" id="PF01103"/>
    </source>
</evidence>
<dbReference type="EMBL" id="JXRA01000019">
    <property type="protein sequence ID" value="KIO78203.1"/>
    <property type="molecule type" value="Genomic_DNA"/>
</dbReference>
<dbReference type="GO" id="GO:0019867">
    <property type="term" value="C:outer membrane"/>
    <property type="evidence" value="ECO:0007669"/>
    <property type="project" value="InterPro"/>
</dbReference>
<keyword evidence="2 5" id="KW-0732">Signal</keyword>
<feature type="signal peptide" evidence="5">
    <location>
        <begin position="1"/>
        <end position="19"/>
    </location>
</feature>
<dbReference type="STRING" id="1503925.TH53_04950"/>
<feature type="domain" description="Bacterial surface antigen (D15)" evidence="7">
    <location>
        <begin position="919"/>
        <end position="1165"/>
    </location>
</feature>
<dbReference type="SUPFAM" id="SSF56300">
    <property type="entry name" value="Metallo-dependent phosphatases"/>
    <property type="match status" value="1"/>
</dbReference>
<feature type="domain" description="Calcineurin-like phosphoesterase" evidence="6">
    <location>
        <begin position="26"/>
        <end position="220"/>
    </location>
</feature>
<reference evidence="8 9" key="1">
    <citation type="submission" date="2015-01" db="EMBL/GenBank/DDBJ databases">
        <title>Draft genome sequence of Pedobacter sp. NL19 isolated from sludge of an effluent treatment pond in an abandoned uranium mine.</title>
        <authorList>
            <person name="Santos T."/>
            <person name="Caetano T."/>
            <person name="Covas C."/>
            <person name="Cruz A."/>
            <person name="Mendo S."/>
        </authorList>
    </citation>
    <scope>NUCLEOTIDE SEQUENCE [LARGE SCALE GENOMIC DNA]</scope>
    <source>
        <strain evidence="8 9">NL19</strain>
    </source>
</reference>
<evidence type="ECO:0000256" key="5">
    <source>
        <dbReference type="SAM" id="SignalP"/>
    </source>
</evidence>
<dbReference type="OrthoDB" id="333971at2"/>
<accession>A0A0D0F8Y3</accession>
<evidence type="ECO:0000313" key="9">
    <source>
        <dbReference type="Proteomes" id="UP000032049"/>
    </source>
</evidence>
<comment type="caution">
    <text evidence="8">The sequence shown here is derived from an EMBL/GenBank/DDBJ whole genome shotgun (WGS) entry which is preliminary data.</text>
</comment>
<dbReference type="PANTHER" id="PTHR10161:SF14">
    <property type="entry name" value="TARTRATE-RESISTANT ACID PHOSPHATASE TYPE 5"/>
    <property type="match status" value="1"/>
</dbReference>
<dbReference type="InterPro" id="IPR029052">
    <property type="entry name" value="Metallo-depent_PP-like"/>
</dbReference>
<evidence type="ECO:0000256" key="3">
    <source>
        <dbReference type="ARBA" id="ARBA00022801"/>
    </source>
</evidence>
<keyword evidence="3" id="KW-0378">Hydrolase</keyword>
<dbReference type="InterPro" id="IPR004843">
    <property type="entry name" value="Calcineurin-like_PHP"/>
</dbReference>
<sequence length="1202" mass="136828">MKHATLFFFLLLTAVFAQAQDSVKYRVIFIGDAGEMNTAQRESLKNASKHVIAGKTTVMYLGDNIYPKGMGLPGSKEEEETKQILQSQFQPMRQMGAAVYFIPGNHDWDKMGPDGLAKILRQGEYLAEQQDSLLKMIPSNGCPDPVAIRLTDNLTVIAFDSEWWLFPYNKKNPEAECDCKTKDDVIARMHELMEANRGRIILLADHHPLQSYGAHGGYFSLKNHIFPLTSLNKNLYLPLPVIGSLYPLLRSSFLSPEDLGHPFYKDMIKRVNGVFGAYPNLTYFSGHDHGLQLIKSETLNLQVVSGGGAKHSANKKGKNSVFQESEQGYVTADLLLNNDMRYDFYVYTAEGGVKKVYSYTKAFVQVKSEPLNTVKVITKDSISIKIYPRYDSVSKVHRFFFGENYRKEYALETKVPVIRLSEIKGGLTPVQRGGGFQSHSLRMVDKQGKEWVLRSVEKYPESLLPENLRETFAKDILKDNMSAQHPFSALIVPDIAEAVGVAHANPVIGWISPDANLGKYGRVFENTLCLLEEREPTGKSDNTYKMYKKLAKDNDYTYDGPLYLKAKALDVLIGDWDRHFDQWRWTLDKSGKREVYQPVPRDRDQVFYLSQGLIPRYAQSSYLLPMIQGYERNVNNINWFVWEGRAMATRLLSQLSEKQWMDTIHEFCADLNDEVFEKALKKLPEPGYSLRHDQLLAQLKERKAKLPEMMNQYYHFLNKIIDIQASDKGELIEISDATGGGLTVDIHQLSKNKKVKEQMFLKTFDPKITREIRLYTRDGNDSLVLNNKGTDIKLRIIGGHGNKTYHVENSYHKVKLYDKPDSSVFTGMSNRFRKILSSDTGNIAYRQTDLYHRSMYLLNGGYNNDDGLSLGLSVKYMNPGFRNFPYGNTQQISFLHSFSTKAFKFDYRGEWMHTFGRADLILQASAYAPHNTQNFFGAGNETTFDKSIDGIRYYRSRFSLYQFDPALRWKRPKSSFSIGPSFQYYRFDKDDNTGRFINNTAQLHSSDSLTITNEKLYTGLVVNFINNTRNNEILPSLGSYINLKLQGYTGLNSYSNTYGQFTGSVALYKNLDNRANFVIAERFGGTVTVGKQPFYASAFLGGEGTLLGFRQFRFAGDHSFYNNLEMRIKLGDFVSYVLPGQLGLLGFHDIGRVWKKGGDSSKWHNGIGGGLYFAPASMTVIRVVAGHSEEGWNPYISLSFRY</sequence>
<comment type="subcellular location">
    <subcellularLocation>
        <location evidence="1">Membrane</location>
    </subcellularLocation>
</comment>
<gene>
    <name evidence="8" type="ORF">TH53_04950</name>
</gene>
<proteinExistence type="predicted"/>
<dbReference type="PANTHER" id="PTHR10161">
    <property type="entry name" value="TARTRATE-RESISTANT ACID PHOSPHATASE TYPE 5"/>
    <property type="match status" value="1"/>
</dbReference>
<protein>
    <submittedName>
        <fullName evidence="8">Contig19, whole genome shotgun sequence</fullName>
    </submittedName>
</protein>
<dbReference type="RefSeq" id="WP_041878999.1">
    <property type="nucleotide sequence ID" value="NZ_CP157278.1"/>
</dbReference>
<evidence type="ECO:0000259" key="6">
    <source>
        <dbReference type="Pfam" id="PF00149"/>
    </source>
</evidence>
<dbReference type="Gene3D" id="2.40.160.50">
    <property type="entry name" value="membrane protein fhac: a member of the omp85/tpsb transporter family"/>
    <property type="match status" value="1"/>
</dbReference>
<dbReference type="GO" id="GO:0016787">
    <property type="term" value="F:hydrolase activity"/>
    <property type="evidence" value="ECO:0007669"/>
    <property type="project" value="UniProtKB-KW"/>
</dbReference>
<keyword evidence="9" id="KW-1185">Reference proteome</keyword>
<evidence type="ECO:0000313" key="8">
    <source>
        <dbReference type="EMBL" id="KIO78203.1"/>
    </source>
</evidence>
<evidence type="ECO:0000256" key="4">
    <source>
        <dbReference type="ARBA" id="ARBA00023136"/>
    </source>
</evidence>